<proteinExistence type="predicted"/>
<name>A0A967ECC3_9PROT</name>
<keyword evidence="2" id="KW-1133">Transmembrane helix</keyword>
<feature type="region of interest" description="Disordered" evidence="1">
    <location>
        <begin position="148"/>
        <end position="170"/>
    </location>
</feature>
<reference evidence="3" key="1">
    <citation type="submission" date="2019-11" db="EMBL/GenBank/DDBJ databases">
        <title>Description of new Acetobacter species.</title>
        <authorList>
            <person name="Cleenwerck I."/>
            <person name="Sombolestani A.S."/>
        </authorList>
    </citation>
    <scope>NUCLEOTIDE SEQUENCE</scope>
    <source>
        <strain evidence="3">LMG 1626</strain>
    </source>
</reference>
<keyword evidence="4" id="KW-1185">Reference proteome</keyword>
<feature type="compositionally biased region" description="Basic and acidic residues" evidence="1">
    <location>
        <begin position="148"/>
        <end position="159"/>
    </location>
</feature>
<dbReference type="Proteomes" id="UP000597459">
    <property type="component" value="Unassembled WGS sequence"/>
</dbReference>
<feature type="compositionally biased region" description="Polar residues" evidence="1">
    <location>
        <begin position="161"/>
        <end position="170"/>
    </location>
</feature>
<feature type="transmembrane region" description="Helical" evidence="2">
    <location>
        <begin position="7"/>
        <end position="29"/>
    </location>
</feature>
<dbReference type="AlphaFoldDB" id="A0A967ECC3"/>
<evidence type="ECO:0000313" key="4">
    <source>
        <dbReference type="Proteomes" id="UP000597459"/>
    </source>
</evidence>
<feature type="transmembrane region" description="Helical" evidence="2">
    <location>
        <begin position="117"/>
        <end position="137"/>
    </location>
</feature>
<keyword evidence="2" id="KW-0812">Transmembrane</keyword>
<feature type="transmembrane region" description="Helical" evidence="2">
    <location>
        <begin position="49"/>
        <end position="67"/>
    </location>
</feature>
<accession>A0A967ECC3</accession>
<keyword evidence="2" id="KW-0472">Membrane</keyword>
<evidence type="ECO:0000256" key="1">
    <source>
        <dbReference type="SAM" id="MobiDB-lite"/>
    </source>
</evidence>
<evidence type="ECO:0000256" key="2">
    <source>
        <dbReference type="SAM" id="Phobius"/>
    </source>
</evidence>
<protein>
    <recommendedName>
        <fullName evidence="5">GNAT family acetyltransferase</fullName>
    </recommendedName>
</protein>
<dbReference type="EMBL" id="WOTH01000023">
    <property type="protein sequence ID" value="NHO54458.1"/>
    <property type="molecule type" value="Genomic_DNA"/>
</dbReference>
<gene>
    <name evidence="3" type="ORF">GOB87_10925</name>
</gene>
<evidence type="ECO:0008006" key="5">
    <source>
        <dbReference type="Google" id="ProtNLM"/>
    </source>
</evidence>
<comment type="caution">
    <text evidence="3">The sequence shown here is derived from an EMBL/GenBank/DDBJ whole genome shotgun (WGS) entry which is preliminary data.</text>
</comment>
<evidence type="ECO:0000313" key="3">
    <source>
        <dbReference type="EMBL" id="NHO54458.1"/>
    </source>
</evidence>
<sequence length="170" mass="18607">MKTASRLSFFVASAILIVLAYMLIAFGVTDMIHSLGNHVAEGKNFILRTVSYVVVAVAILDVAKYFLEEEVFQNREKQSLEEARASLTKFITTVIIAVFVEGLVAMFEAGDKGGNSILYAAVILGVATIIVLSLGLYQRMSVSAERDKVHQGFEEKDRPVTGSTPDENSR</sequence>
<organism evidence="3 4">
    <name type="scientific">Acetobacter estunensis</name>
    <dbReference type="NCBI Taxonomy" id="104097"/>
    <lineage>
        <taxon>Bacteria</taxon>
        <taxon>Pseudomonadati</taxon>
        <taxon>Pseudomonadota</taxon>
        <taxon>Alphaproteobacteria</taxon>
        <taxon>Acetobacterales</taxon>
        <taxon>Acetobacteraceae</taxon>
        <taxon>Acetobacter</taxon>
    </lineage>
</organism>
<feature type="transmembrane region" description="Helical" evidence="2">
    <location>
        <begin position="87"/>
        <end position="105"/>
    </location>
</feature>